<evidence type="ECO:0000256" key="1">
    <source>
        <dbReference type="SAM" id="Coils"/>
    </source>
</evidence>
<feature type="non-terminal residue" evidence="2">
    <location>
        <position position="179"/>
    </location>
</feature>
<gene>
    <name evidence="2" type="ORF">TeGR_g8799</name>
</gene>
<sequence>KTQVKAIDESEGLKPEALEQMKKELQLLQGKVVANIEKELKASSGKGEEEREAVFKEANELIACIDADAKRLHGDLAKLVRSAEEIMADLLKAMADAYKGKGEHEKALETYGKALEMKFLVKTIDESEGLKPEELEQMKKELQLLQSKVVANIEKELKAACNKSEEEREAVIKEANELI</sequence>
<protein>
    <submittedName>
        <fullName evidence="2">Uncharacterized protein</fullName>
    </submittedName>
</protein>
<accession>A0ABQ6MCH2</accession>
<comment type="caution">
    <text evidence="2">The sequence shown here is derived from an EMBL/GenBank/DDBJ whole genome shotgun (WGS) entry which is preliminary data.</text>
</comment>
<proteinExistence type="predicted"/>
<name>A0ABQ6MCH2_9STRA</name>
<organism evidence="2 3">
    <name type="scientific">Tetraparma gracilis</name>
    <dbReference type="NCBI Taxonomy" id="2962635"/>
    <lineage>
        <taxon>Eukaryota</taxon>
        <taxon>Sar</taxon>
        <taxon>Stramenopiles</taxon>
        <taxon>Ochrophyta</taxon>
        <taxon>Bolidophyceae</taxon>
        <taxon>Parmales</taxon>
        <taxon>Triparmaceae</taxon>
        <taxon>Tetraparma</taxon>
    </lineage>
</organism>
<dbReference type="EMBL" id="BRYB01005374">
    <property type="protein sequence ID" value="GMI23729.1"/>
    <property type="molecule type" value="Genomic_DNA"/>
</dbReference>
<reference evidence="2 3" key="1">
    <citation type="journal article" date="2023" name="Commun. Biol.">
        <title>Genome analysis of Parmales, the sister group of diatoms, reveals the evolutionary specialization of diatoms from phago-mixotrophs to photoautotrophs.</title>
        <authorList>
            <person name="Ban H."/>
            <person name="Sato S."/>
            <person name="Yoshikawa S."/>
            <person name="Yamada K."/>
            <person name="Nakamura Y."/>
            <person name="Ichinomiya M."/>
            <person name="Sato N."/>
            <person name="Blanc-Mathieu R."/>
            <person name="Endo H."/>
            <person name="Kuwata A."/>
            <person name="Ogata H."/>
        </authorList>
    </citation>
    <scope>NUCLEOTIDE SEQUENCE [LARGE SCALE GENOMIC DNA]</scope>
</reference>
<feature type="non-terminal residue" evidence="2">
    <location>
        <position position="1"/>
    </location>
</feature>
<keyword evidence="3" id="KW-1185">Reference proteome</keyword>
<evidence type="ECO:0000313" key="2">
    <source>
        <dbReference type="EMBL" id="GMI23729.1"/>
    </source>
</evidence>
<dbReference type="Proteomes" id="UP001165060">
    <property type="component" value="Unassembled WGS sequence"/>
</dbReference>
<dbReference type="Gene3D" id="1.25.40.10">
    <property type="entry name" value="Tetratricopeptide repeat domain"/>
    <property type="match status" value="1"/>
</dbReference>
<evidence type="ECO:0000313" key="3">
    <source>
        <dbReference type="Proteomes" id="UP001165060"/>
    </source>
</evidence>
<dbReference type="InterPro" id="IPR011990">
    <property type="entry name" value="TPR-like_helical_dom_sf"/>
</dbReference>
<feature type="coiled-coil region" evidence="1">
    <location>
        <begin position="135"/>
        <end position="174"/>
    </location>
</feature>
<keyword evidence="1" id="KW-0175">Coiled coil</keyword>